<dbReference type="Pfam" id="PF13671">
    <property type="entry name" value="AAA_33"/>
    <property type="match status" value="1"/>
</dbReference>
<organism evidence="2 3">
    <name type="scientific">Pseudobacteroides cellulosolvens ATCC 35603 = DSM 2933</name>
    <dbReference type="NCBI Taxonomy" id="398512"/>
    <lineage>
        <taxon>Bacteria</taxon>
        <taxon>Bacillati</taxon>
        <taxon>Bacillota</taxon>
        <taxon>Clostridia</taxon>
        <taxon>Eubacteriales</taxon>
        <taxon>Oscillospiraceae</taxon>
        <taxon>Pseudobacteroides</taxon>
    </lineage>
</organism>
<dbReference type="eggNOG" id="COG2844">
    <property type="taxonomic scope" value="Bacteria"/>
</dbReference>
<dbReference type="InterPro" id="IPR052648">
    <property type="entry name" value="Ser-tRNA(Sec)_kinase"/>
</dbReference>
<dbReference type="GO" id="GO:0016301">
    <property type="term" value="F:kinase activity"/>
    <property type="evidence" value="ECO:0007669"/>
    <property type="project" value="TreeGrafter"/>
</dbReference>
<dbReference type="CDD" id="cd00077">
    <property type="entry name" value="HDc"/>
    <property type="match status" value="1"/>
</dbReference>
<dbReference type="eggNOG" id="COG4639">
    <property type="taxonomic scope" value="Bacteria"/>
</dbReference>
<dbReference type="InterPro" id="IPR003607">
    <property type="entry name" value="HD/PDEase_dom"/>
</dbReference>
<dbReference type="SUPFAM" id="SSF52540">
    <property type="entry name" value="P-loop containing nucleoside triphosphate hydrolases"/>
    <property type="match status" value="1"/>
</dbReference>
<dbReference type="STRING" id="398512.Bccel_0449"/>
<dbReference type="EMBL" id="LGTC01000001">
    <property type="protein sequence ID" value="KNY25192.1"/>
    <property type="molecule type" value="Genomic_DNA"/>
</dbReference>
<dbReference type="Gene3D" id="1.10.3210.10">
    <property type="entry name" value="Hypothetical protein af1432"/>
    <property type="match status" value="1"/>
</dbReference>
<protein>
    <submittedName>
        <fullName evidence="2">Metal dependent phosphohydrolase</fullName>
    </submittedName>
</protein>
<dbReference type="RefSeq" id="WP_036946443.1">
    <property type="nucleotide sequence ID" value="NZ_KN050763.1"/>
</dbReference>
<dbReference type="PANTHER" id="PTHR20873">
    <property type="entry name" value="L-SERYL-TRNA(SEC) KINASE"/>
    <property type="match status" value="1"/>
</dbReference>
<evidence type="ECO:0000313" key="3">
    <source>
        <dbReference type="Proteomes" id="UP000036923"/>
    </source>
</evidence>
<feature type="domain" description="HD" evidence="1">
    <location>
        <begin position="171"/>
        <end position="280"/>
    </location>
</feature>
<dbReference type="InterPro" id="IPR027417">
    <property type="entry name" value="P-loop_NTPase"/>
</dbReference>
<dbReference type="AlphaFoldDB" id="A0A0L6JIB6"/>
<evidence type="ECO:0000313" key="2">
    <source>
        <dbReference type="EMBL" id="KNY25192.1"/>
    </source>
</evidence>
<dbReference type="Gene3D" id="3.40.50.300">
    <property type="entry name" value="P-loop containing nucleotide triphosphate hydrolases"/>
    <property type="match status" value="1"/>
</dbReference>
<dbReference type="PANTHER" id="PTHR20873:SF0">
    <property type="entry name" value="L-SERYL-TRNA(SEC) KINASE"/>
    <property type="match status" value="1"/>
</dbReference>
<dbReference type="Pfam" id="PF01966">
    <property type="entry name" value="HD"/>
    <property type="match status" value="1"/>
</dbReference>
<sequence>MNQFIMITGLPGSGKSTIAKELAKARNAVLHSSDDVRQELFGDANNQEMNDLVFRELNTRILSDLKDGKSVVYDATNLNYKKRKAFLDRMKIECRKECVLVATPYEICLERNNGRERKVPDDVIEKMYRSIFIPQYYEGWDHIDIVFNDTGVYNLDEFIKELISIEQHNQHHTLTIGKHCEKCMENIKEQSTEESLVTAALLHDIGKKFTKAFSDLKGNPTSEAHYYGHQHVSAYLSLFYLRHLPIEKVLEITNYIQWHMRPFDLHSGKSKLKATRLLGKDFYDNLLLLHEADTKAK</sequence>
<reference evidence="3" key="1">
    <citation type="submission" date="2015-07" db="EMBL/GenBank/DDBJ databases">
        <title>Near-Complete Genome Sequence of the Cellulolytic Bacterium Bacteroides (Pseudobacteroides) cellulosolvens ATCC 35603.</title>
        <authorList>
            <person name="Dassa B."/>
            <person name="Utturkar S.M."/>
            <person name="Klingeman D.M."/>
            <person name="Hurt R.A."/>
            <person name="Keller M."/>
            <person name="Xu J."/>
            <person name="Reddy Y.H.K."/>
            <person name="Borovok I."/>
            <person name="Grinberg I.R."/>
            <person name="Lamed R."/>
            <person name="Zhivin O."/>
            <person name="Bayer E.A."/>
            <person name="Brown S.D."/>
        </authorList>
    </citation>
    <scope>NUCLEOTIDE SEQUENCE [LARGE SCALE GENOMIC DNA]</scope>
    <source>
        <strain evidence="3">DSM 2933</strain>
    </source>
</reference>
<dbReference type="GO" id="GO:0000049">
    <property type="term" value="F:tRNA binding"/>
    <property type="evidence" value="ECO:0007669"/>
    <property type="project" value="TreeGrafter"/>
</dbReference>
<proteinExistence type="predicted"/>
<keyword evidence="3" id="KW-1185">Reference proteome</keyword>
<dbReference type="OrthoDB" id="9805698at2"/>
<comment type="caution">
    <text evidence="2">The sequence shown here is derived from an EMBL/GenBank/DDBJ whole genome shotgun (WGS) entry which is preliminary data.</text>
</comment>
<dbReference type="Proteomes" id="UP000036923">
    <property type="component" value="Unassembled WGS sequence"/>
</dbReference>
<dbReference type="InterPro" id="IPR006674">
    <property type="entry name" value="HD_domain"/>
</dbReference>
<dbReference type="SUPFAM" id="SSF109604">
    <property type="entry name" value="HD-domain/PDEase-like"/>
    <property type="match status" value="1"/>
</dbReference>
<name>A0A0L6JIB6_9FIRM</name>
<evidence type="ECO:0000259" key="1">
    <source>
        <dbReference type="Pfam" id="PF01966"/>
    </source>
</evidence>
<keyword evidence="2" id="KW-0378">Hydrolase</keyword>
<gene>
    <name evidence="2" type="ORF">Bccel_0449</name>
</gene>
<accession>A0A0L6JIB6</accession>
<dbReference type="GO" id="GO:0016787">
    <property type="term" value="F:hydrolase activity"/>
    <property type="evidence" value="ECO:0007669"/>
    <property type="project" value="UniProtKB-KW"/>
</dbReference>